<evidence type="ECO:0000256" key="1">
    <source>
        <dbReference type="ARBA" id="ARBA00003932"/>
    </source>
</evidence>
<comment type="subcellular location">
    <subcellularLocation>
        <location evidence="2 8">Cell outer membrane</location>
        <topology evidence="2 8">Lipid-anchor</topology>
    </subcellularLocation>
</comment>
<evidence type="ECO:0000313" key="9">
    <source>
        <dbReference type="EMBL" id="AHH13158.1"/>
    </source>
</evidence>
<geneLocation type="plasmid" evidence="9">
    <name>unnamed</name>
</geneLocation>
<name>W5T2J6_BORHE</name>
<proteinExistence type="predicted"/>
<keyword evidence="9" id="KW-0614">Plasmid</keyword>
<keyword evidence="6 8" id="KW-0998">Cell outer membrane</keyword>
<dbReference type="AlphaFoldDB" id="W5T2J6"/>
<gene>
    <name evidence="9" type="ORF">BHO_0900039</name>
</gene>
<keyword evidence="7 8" id="KW-0449">Lipoprotein</keyword>
<comment type="function">
    <text evidence="1 8">The Vlp and Vsp proteins are antigenically distinct proteins, only one vlp or vsp gene is transcriptionally active at any one time. Switching between these genes is a mechanism of host immune response evasion.</text>
</comment>
<evidence type="ECO:0000256" key="7">
    <source>
        <dbReference type="ARBA" id="ARBA00023288"/>
    </source>
</evidence>
<evidence type="ECO:0000256" key="2">
    <source>
        <dbReference type="ARBA" id="ARBA00004459"/>
    </source>
</evidence>
<keyword evidence="5 8" id="KW-0564">Palmitate</keyword>
<dbReference type="HOGENOM" id="CLU_2913319_0_0_12"/>
<keyword evidence="3" id="KW-0732">Signal</keyword>
<organism evidence="9">
    <name type="scientific">Borrelia hermsii YBT</name>
    <dbReference type="NCBI Taxonomy" id="1313295"/>
    <lineage>
        <taxon>Bacteria</taxon>
        <taxon>Pseudomonadati</taxon>
        <taxon>Spirochaetota</taxon>
        <taxon>Spirochaetia</taxon>
        <taxon>Spirochaetales</taxon>
        <taxon>Borreliaceae</taxon>
        <taxon>Borrelia</taxon>
    </lineage>
</organism>
<evidence type="ECO:0000256" key="5">
    <source>
        <dbReference type="ARBA" id="ARBA00023139"/>
    </source>
</evidence>
<protein>
    <recommendedName>
        <fullName evidence="8">Variable large protein</fullName>
    </recommendedName>
</protein>
<evidence type="ECO:0000256" key="4">
    <source>
        <dbReference type="ARBA" id="ARBA00023136"/>
    </source>
</evidence>
<evidence type="ECO:0000256" key="3">
    <source>
        <dbReference type="ARBA" id="ARBA00022729"/>
    </source>
</evidence>
<dbReference type="InterPro" id="IPR000680">
    <property type="entry name" value="Borrelia_lipo"/>
</dbReference>
<dbReference type="EMBL" id="CP005712">
    <property type="protein sequence ID" value="AHH13158.1"/>
    <property type="molecule type" value="Genomic_DNA"/>
</dbReference>
<keyword evidence="4 8" id="KW-0472">Membrane</keyword>
<dbReference type="GO" id="GO:0009279">
    <property type="term" value="C:cell outer membrane"/>
    <property type="evidence" value="ECO:0007669"/>
    <property type="project" value="UniProtKB-SubCell"/>
</dbReference>
<evidence type="ECO:0000256" key="6">
    <source>
        <dbReference type="ARBA" id="ARBA00023237"/>
    </source>
</evidence>
<reference evidence="9" key="1">
    <citation type="submission" date="2013-04" db="EMBL/GenBank/DDBJ databases">
        <title>Comparative Genomics of Relapsing Fever Spirochetes.</title>
        <authorList>
            <person name="Schwan T.G."/>
            <person name="Raffel S.J."/>
            <person name="Porcella S.F."/>
            <person name="Martens C.A."/>
            <person name="Bruno D.P."/>
            <person name="Ricklefs S.M."/>
            <person name="Barbian K.B."/>
        </authorList>
    </citation>
    <scope>NUCLEOTIDE SEQUENCE</scope>
    <source>
        <strain evidence="9">YBT</strain>
        <plasmid evidence="9">unnamed</plasmid>
    </source>
</reference>
<sequence>MELTSRQQDTVQVIQTALKKMDDKYAAANAVVATAVKGAAASAVTKALDTLTIANPEKLLT</sequence>
<dbReference type="Pfam" id="PF00921">
    <property type="entry name" value="Lipoprotein_2"/>
    <property type="match status" value="1"/>
</dbReference>
<accession>W5T2J6</accession>
<evidence type="ECO:0000256" key="8">
    <source>
        <dbReference type="RuleBase" id="RU363105"/>
    </source>
</evidence>